<evidence type="ECO:0000313" key="1">
    <source>
        <dbReference type="EMBL" id="QDT71512.1"/>
    </source>
</evidence>
<sequence length="151" mass="16320">MGKRQSIAIYDVFARLSGWLLVVVVVGCGKSDEFAEARRTSSKSYEEGAAAFSSRDFPKAIESLSGAIQSGGLNADLYSSAAVQLAVAYAATRRFEEANLLLSELEAGAPNRDEVFAARSYVLAKQGKLAESRTALAKARQYNRAVQEFKD</sequence>
<dbReference type="InterPro" id="IPR011990">
    <property type="entry name" value="TPR-like_helical_dom_sf"/>
</dbReference>
<evidence type="ECO:0008006" key="3">
    <source>
        <dbReference type="Google" id="ProtNLM"/>
    </source>
</evidence>
<dbReference type="PROSITE" id="PS51257">
    <property type="entry name" value="PROKAR_LIPOPROTEIN"/>
    <property type="match status" value="1"/>
</dbReference>
<proteinExistence type="predicted"/>
<dbReference type="Gene3D" id="1.25.40.10">
    <property type="entry name" value="Tetratricopeptide repeat domain"/>
    <property type="match status" value="1"/>
</dbReference>
<evidence type="ECO:0000313" key="2">
    <source>
        <dbReference type="Proteomes" id="UP000317909"/>
    </source>
</evidence>
<name>A0A517TT38_9BACT</name>
<dbReference type="KEGG" id="llh:I41_06700"/>
<dbReference type="Proteomes" id="UP000317909">
    <property type="component" value="Chromosome"/>
</dbReference>
<keyword evidence="2" id="KW-1185">Reference proteome</keyword>
<protein>
    <recommendedName>
        <fullName evidence="3">Tetratricopeptide repeat protein</fullName>
    </recommendedName>
</protein>
<reference evidence="1 2" key="1">
    <citation type="submission" date="2019-02" db="EMBL/GenBank/DDBJ databases">
        <title>Deep-cultivation of Planctomycetes and their phenomic and genomic characterization uncovers novel biology.</title>
        <authorList>
            <person name="Wiegand S."/>
            <person name="Jogler M."/>
            <person name="Boedeker C."/>
            <person name="Pinto D."/>
            <person name="Vollmers J."/>
            <person name="Rivas-Marin E."/>
            <person name="Kohn T."/>
            <person name="Peeters S.H."/>
            <person name="Heuer A."/>
            <person name="Rast P."/>
            <person name="Oberbeckmann S."/>
            <person name="Bunk B."/>
            <person name="Jeske O."/>
            <person name="Meyerdierks A."/>
            <person name="Storesund J.E."/>
            <person name="Kallscheuer N."/>
            <person name="Luecker S."/>
            <person name="Lage O.M."/>
            <person name="Pohl T."/>
            <person name="Merkel B.J."/>
            <person name="Hornburger P."/>
            <person name="Mueller R.-W."/>
            <person name="Bruemmer F."/>
            <person name="Labrenz M."/>
            <person name="Spormann A.M."/>
            <person name="Op den Camp H."/>
            <person name="Overmann J."/>
            <person name="Amann R."/>
            <person name="Jetten M.S.M."/>
            <person name="Mascher T."/>
            <person name="Medema M.H."/>
            <person name="Devos D.P."/>
            <person name="Kaster A.-K."/>
            <person name="Ovreas L."/>
            <person name="Rohde M."/>
            <person name="Galperin M.Y."/>
            <person name="Jogler C."/>
        </authorList>
    </citation>
    <scope>NUCLEOTIDE SEQUENCE [LARGE SCALE GENOMIC DNA]</scope>
    <source>
        <strain evidence="1 2">I41</strain>
    </source>
</reference>
<gene>
    <name evidence="1" type="ORF">I41_06700</name>
</gene>
<organism evidence="1 2">
    <name type="scientific">Lacipirellula limnantheis</name>
    <dbReference type="NCBI Taxonomy" id="2528024"/>
    <lineage>
        <taxon>Bacteria</taxon>
        <taxon>Pseudomonadati</taxon>
        <taxon>Planctomycetota</taxon>
        <taxon>Planctomycetia</taxon>
        <taxon>Pirellulales</taxon>
        <taxon>Lacipirellulaceae</taxon>
        <taxon>Lacipirellula</taxon>
    </lineage>
</organism>
<accession>A0A517TT38</accession>
<dbReference type="OrthoDB" id="9936706at2"/>
<dbReference type="AlphaFoldDB" id="A0A517TT38"/>
<dbReference type="RefSeq" id="WP_145430842.1">
    <property type="nucleotide sequence ID" value="NZ_CP036339.1"/>
</dbReference>
<dbReference type="EMBL" id="CP036339">
    <property type="protein sequence ID" value="QDT71512.1"/>
    <property type="molecule type" value="Genomic_DNA"/>
</dbReference>
<dbReference type="SUPFAM" id="SSF48452">
    <property type="entry name" value="TPR-like"/>
    <property type="match status" value="1"/>
</dbReference>